<evidence type="ECO:0000313" key="4">
    <source>
        <dbReference type="Proteomes" id="UP000015241"/>
    </source>
</evidence>
<dbReference type="Proteomes" id="UP000015241">
    <property type="component" value="Unassembled WGS sequence"/>
</dbReference>
<proteinExistence type="predicted"/>
<dbReference type="EMBL" id="KE504220">
    <property type="protein sequence ID" value="EPS94893.1"/>
    <property type="molecule type" value="Genomic_DNA"/>
</dbReference>
<dbReference type="PANTHER" id="PTHR44145">
    <property type="entry name" value="DNAJ HOMOLOG SUBFAMILY A MEMBER 3, MITOCHONDRIAL"/>
    <property type="match status" value="1"/>
</dbReference>
<dbReference type="Gene3D" id="1.10.287.110">
    <property type="entry name" value="DnaJ domain"/>
    <property type="match status" value="1"/>
</dbReference>
<dbReference type="CDD" id="cd06257">
    <property type="entry name" value="DnaJ"/>
    <property type="match status" value="1"/>
</dbReference>
<protein>
    <recommendedName>
        <fullName evidence="2">J domain-containing protein</fullName>
    </recommendedName>
</protein>
<reference evidence="3 4" key="1">
    <citation type="journal article" date="2012" name="Science">
        <title>The Paleozoic origin of enzymatic lignin decomposition reconstructed from 31 fungal genomes.</title>
        <authorList>
            <person name="Floudas D."/>
            <person name="Binder M."/>
            <person name="Riley R."/>
            <person name="Barry K."/>
            <person name="Blanchette R.A."/>
            <person name="Henrissat B."/>
            <person name="Martinez A.T."/>
            <person name="Otillar R."/>
            <person name="Spatafora J.W."/>
            <person name="Yadav J.S."/>
            <person name="Aerts A."/>
            <person name="Benoit I."/>
            <person name="Boyd A."/>
            <person name="Carlson A."/>
            <person name="Copeland A."/>
            <person name="Coutinho P.M."/>
            <person name="de Vries R.P."/>
            <person name="Ferreira P."/>
            <person name="Findley K."/>
            <person name="Foster B."/>
            <person name="Gaskell J."/>
            <person name="Glotzer D."/>
            <person name="Gorecki P."/>
            <person name="Heitman J."/>
            <person name="Hesse C."/>
            <person name="Hori C."/>
            <person name="Igarashi K."/>
            <person name="Jurgens J.A."/>
            <person name="Kallen N."/>
            <person name="Kersten P."/>
            <person name="Kohler A."/>
            <person name="Kuees U."/>
            <person name="Kumar T.K.A."/>
            <person name="Kuo A."/>
            <person name="LaButti K."/>
            <person name="Larrondo L.F."/>
            <person name="Lindquist E."/>
            <person name="Ling A."/>
            <person name="Lombard V."/>
            <person name="Lucas S."/>
            <person name="Lundell T."/>
            <person name="Martin R."/>
            <person name="McLaughlin D.J."/>
            <person name="Morgenstern I."/>
            <person name="Morin E."/>
            <person name="Murat C."/>
            <person name="Nagy L.G."/>
            <person name="Nolan M."/>
            <person name="Ohm R.A."/>
            <person name="Patyshakuliyeva A."/>
            <person name="Rokas A."/>
            <person name="Ruiz-Duenas F.J."/>
            <person name="Sabat G."/>
            <person name="Salamov A."/>
            <person name="Samejima M."/>
            <person name="Schmutz J."/>
            <person name="Slot J.C."/>
            <person name="St John F."/>
            <person name="Stenlid J."/>
            <person name="Sun H."/>
            <person name="Sun S."/>
            <person name="Syed K."/>
            <person name="Tsang A."/>
            <person name="Wiebenga A."/>
            <person name="Young D."/>
            <person name="Pisabarro A."/>
            <person name="Eastwood D.C."/>
            <person name="Martin F."/>
            <person name="Cullen D."/>
            <person name="Grigoriev I.V."/>
            <person name="Hibbett D.S."/>
        </authorList>
    </citation>
    <scope>NUCLEOTIDE SEQUENCE</scope>
    <source>
        <strain evidence="4">FP-58527</strain>
    </source>
</reference>
<dbReference type="PRINTS" id="PR00625">
    <property type="entry name" value="JDOMAIN"/>
</dbReference>
<name>S8DUI3_FOMSC</name>
<dbReference type="PANTHER" id="PTHR44145:SF3">
    <property type="entry name" value="DNAJ HOMOLOG SUBFAMILY A MEMBER 3, MITOCHONDRIAL"/>
    <property type="match status" value="1"/>
</dbReference>
<dbReference type="InterPro" id="IPR036869">
    <property type="entry name" value="J_dom_sf"/>
</dbReference>
<feature type="domain" description="J" evidence="2">
    <location>
        <begin position="12"/>
        <end position="79"/>
    </location>
</feature>
<evidence type="ECO:0000256" key="1">
    <source>
        <dbReference type="ARBA" id="ARBA00023186"/>
    </source>
</evidence>
<dbReference type="AlphaFoldDB" id="S8DUI3"/>
<feature type="non-terminal residue" evidence="3">
    <location>
        <position position="1"/>
    </location>
</feature>
<keyword evidence="4" id="KW-1185">Reference proteome</keyword>
<evidence type="ECO:0000259" key="2">
    <source>
        <dbReference type="PROSITE" id="PS50076"/>
    </source>
</evidence>
<dbReference type="HOGENOM" id="CLU_2326304_0_0_1"/>
<evidence type="ECO:0000313" key="3">
    <source>
        <dbReference type="EMBL" id="EPS94893.1"/>
    </source>
</evidence>
<dbReference type="SMART" id="SM00271">
    <property type="entry name" value="DnaJ"/>
    <property type="match status" value="1"/>
</dbReference>
<feature type="non-terminal residue" evidence="3">
    <location>
        <position position="99"/>
    </location>
</feature>
<gene>
    <name evidence="3" type="ORF">FOMPIDRAFT_1079253</name>
</gene>
<dbReference type="InterPro" id="IPR001623">
    <property type="entry name" value="DnaJ_domain"/>
</dbReference>
<dbReference type="SUPFAM" id="SSF46565">
    <property type="entry name" value="Chaperone J-domain"/>
    <property type="match status" value="1"/>
</dbReference>
<dbReference type="PROSITE" id="PS50076">
    <property type="entry name" value="DNAJ_2"/>
    <property type="match status" value="1"/>
</dbReference>
<dbReference type="InterPro" id="IPR051938">
    <property type="entry name" value="Apopto_cytoskel_mod"/>
</dbReference>
<accession>S8DUI3</accession>
<dbReference type="InParanoid" id="S8DUI3"/>
<sequence length="99" mass="11914">HAFPYPKHERPTPHQIFHLPVGASQQDIKARYYDLVRVHHPDSPHGRDIPQKVRHARFQSITRAYDILRGVRSEHDEHDADPMLREILRRKRMYEAHQR</sequence>
<dbReference type="eggNOG" id="ENOG502S6WI">
    <property type="taxonomic scope" value="Eukaryota"/>
</dbReference>
<dbReference type="STRING" id="743788.S8DUI3"/>
<dbReference type="OrthoDB" id="445556at2759"/>
<dbReference type="Pfam" id="PF00226">
    <property type="entry name" value="DnaJ"/>
    <property type="match status" value="1"/>
</dbReference>
<keyword evidence="1" id="KW-0143">Chaperone</keyword>
<organism evidence="3 4">
    <name type="scientific">Fomitopsis schrenkii</name>
    <name type="common">Brown rot fungus</name>
    <dbReference type="NCBI Taxonomy" id="2126942"/>
    <lineage>
        <taxon>Eukaryota</taxon>
        <taxon>Fungi</taxon>
        <taxon>Dikarya</taxon>
        <taxon>Basidiomycota</taxon>
        <taxon>Agaricomycotina</taxon>
        <taxon>Agaricomycetes</taxon>
        <taxon>Polyporales</taxon>
        <taxon>Fomitopsis</taxon>
    </lineage>
</organism>